<feature type="chain" id="PRO_5040874312" description="Curli production assembly/transport component CsgG" evidence="1">
    <location>
        <begin position="23"/>
        <end position="261"/>
    </location>
</feature>
<evidence type="ECO:0000313" key="3">
    <source>
        <dbReference type="Proteomes" id="UP001139353"/>
    </source>
</evidence>
<proteinExistence type="predicted"/>
<organism evidence="2 3">
    <name type="scientific">Scleromatobacter humisilvae</name>
    <dbReference type="NCBI Taxonomy" id="2897159"/>
    <lineage>
        <taxon>Bacteria</taxon>
        <taxon>Pseudomonadati</taxon>
        <taxon>Pseudomonadota</taxon>
        <taxon>Betaproteobacteria</taxon>
        <taxon>Burkholderiales</taxon>
        <taxon>Sphaerotilaceae</taxon>
        <taxon>Scleromatobacter</taxon>
    </lineage>
</organism>
<accession>A0A9X1YGR1</accession>
<keyword evidence="3" id="KW-1185">Reference proteome</keyword>
<sequence length="261" mass="27801">MSLRFLLGLAAILPALASPAHAQAPQAPTSYAVISLVGDRLDVVTYQPKIGTLMDANSHSVLRFSEDLLDTVALRAVNRAMKATLPGADVALLAATEPSTFADQSAFFEGDHVKLPREVAEAVHRENVATLVLLTKHRGEAKLTVSDGYLGGGKLEGLGFYIDSNMPMESADKQHHSYGFIAPFVYVDVSLVDVASGRLLRQTTIKATETIMSADNPQGADSWGAMTAKEKVAALSGMLSENLAAAIPHLVDPSRPERHAD</sequence>
<reference evidence="2" key="1">
    <citation type="submission" date="2021-11" db="EMBL/GenBank/DDBJ databases">
        <title>BS-T2-15 a new species belonging to the Comamonadaceae family isolated from the soil of a French oak forest.</title>
        <authorList>
            <person name="Mieszkin S."/>
            <person name="Alain K."/>
        </authorList>
    </citation>
    <scope>NUCLEOTIDE SEQUENCE</scope>
    <source>
        <strain evidence="2">BS-T2-15</strain>
    </source>
</reference>
<protein>
    <recommendedName>
        <fullName evidence="4">Curli production assembly/transport component CsgG</fullName>
    </recommendedName>
</protein>
<evidence type="ECO:0008006" key="4">
    <source>
        <dbReference type="Google" id="ProtNLM"/>
    </source>
</evidence>
<evidence type="ECO:0000313" key="2">
    <source>
        <dbReference type="EMBL" id="MCK9685748.1"/>
    </source>
</evidence>
<name>A0A9X1YGR1_9BURK</name>
<dbReference type="Proteomes" id="UP001139353">
    <property type="component" value="Unassembled WGS sequence"/>
</dbReference>
<gene>
    <name evidence="2" type="ORF">LPC04_08500</name>
</gene>
<dbReference type="AlphaFoldDB" id="A0A9X1YGR1"/>
<evidence type="ECO:0000256" key="1">
    <source>
        <dbReference type="SAM" id="SignalP"/>
    </source>
</evidence>
<comment type="caution">
    <text evidence="2">The sequence shown here is derived from an EMBL/GenBank/DDBJ whole genome shotgun (WGS) entry which is preliminary data.</text>
</comment>
<feature type="signal peptide" evidence="1">
    <location>
        <begin position="1"/>
        <end position="22"/>
    </location>
</feature>
<dbReference type="EMBL" id="JAJLJH010000001">
    <property type="protein sequence ID" value="MCK9685748.1"/>
    <property type="molecule type" value="Genomic_DNA"/>
</dbReference>
<keyword evidence="1" id="KW-0732">Signal</keyword>
<dbReference type="RefSeq" id="WP_275681742.1">
    <property type="nucleotide sequence ID" value="NZ_JAJLJH010000001.1"/>
</dbReference>